<protein>
    <submittedName>
        <fullName evidence="1">Uncharacterized protein</fullName>
    </submittedName>
</protein>
<evidence type="ECO:0000313" key="2">
    <source>
        <dbReference type="Proteomes" id="UP000694501"/>
    </source>
</evidence>
<gene>
    <name evidence="1" type="ORF">JGS22_001840</name>
</gene>
<dbReference type="Proteomes" id="UP000694501">
    <property type="component" value="Unassembled WGS sequence"/>
</dbReference>
<sequence length="147" mass="16357">MRVEPRFREQISCLVRKVRRAKALDQALSPEDRVAFNDFLVSVVAVLLSPRLGERCGVGELAAFSSEVAHRHRAEGRPVNDFVVEEVLRRVHGVPTLFCSRPVPEYAVSAAGGAVVRYVNNTDPAVATDIDRLLDAAEELHRRRTGR</sequence>
<evidence type="ECO:0000313" key="1">
    <source>
        <dbReference type="EMBL" id="MBU7596413.1"/>
    </source>
</evidence>
<organism evidence="1 2">
    <name type="scientific">Streptomyces tardus</name>
    <dbReference type="NCBI Taxonomy" id="2780544"/>
    <lineage>
        <taxon>Bacteria</taxon>
        <taxon>Bacillati</taxon>
        <taxon>Actinomycetota</taxon>
        <taxon>Actinomycetes</taxon>
        <taxon>Kitasatosporales</taxon>
        <taxon>Streptomycetaceae</taxon>
        <taxon>Streptomyces</taxon>
    </lineage>
</organism>
<dbReference type="RefSeq" id="WP_211040148.1">
    <property type="nucleotide sequence ID" value="NZ_JAELVF020000001.1"/>
</dbReference>
<reference evidence="1" key="1">
    <citation type="submission" date="2021-06" db="EMBL/GenBank/DDBJ databases">
        <title>Sequencing of actinobacteria type strains.</title>
        <authorList>
            <person name="Nguyen G.-S."/>
            <person name="Wentzel A."/>
        </authorList>
    </citation>
    <scope>NUCLEOTIDE SEQUENCE</scope>
    <source>
        <strain evidence="1">P38-E01</strain>
    </source>
</reference>
<comment type="caution">
    <text evidence="1">The sequence shown here is derived from an EMBL/GenBank/DDBJ whole genome shotgun (WGS) entry which is preliminary data.</text>
</comment>
<dbReference type="AlphaFoldDB" id="A0A949JCC7"/>
<keyword evidence="2" id="KW-1185">Reference proteome</keyword>
<accession>A0A949JCC7</accession>
<proteinExistence type="predicted"/>
<name>A0A949JCC7_9ACTN</name>
<dbReference type="EMBL" id="JAELVF020000001">
    <property type="protein sequence ID" value="MBU7596413.1"/>
    <property type="molecule type" value="Genomic_DNA"/>
</dbReference>